<sequence>MPTTYGELTTCPVCMSTWDELAAEGVTAVVMHPGGACRIALCMTCLGWIFQQSLEPVEIGAGMGRLRAAPACPLCTCALERGHVVQQGFDAALWDEVFAADRAADYFLRDGEWHRVPDDPFIGVVAQAQPLDAAAFQQQVAEPGRFPELAGGTFEAMRRFNDDLLHARAARTAPEIAQCRALLRDDLTDLAQLFARYGQIVGTARQLAAVLAVADNVDWLYRMGGTLDHPVNGARARALVREYVVEVPPCNAGNAPGDMAQLLADVAESRDIVARQRQLVVDLATRLDADGGRPLTQDETATVTAARTRLNLVDEFLTSEVLPLVRWADRVDGLLQLFGLQVAALIANIGQEQVV</sequence>
<keyword evidence="2" id="KW-1185">Reference proteome</keyword>
<reference evidence="1 2" key="1">
    <citation type="submission" date="2015-02" db="EMBL/GenBank/DDBJ databases">
        <authorList>
            <person name="Ju K.-S."/>
            <person name="Doroghazi J.R."/>
            <person name="Metcalf W."/>
        </authorList>
    </citation>
    <scope>NUCLEOTIDE SEQUENCE [LARGE SCALE GENOMIC DNA]</scope>
    <source>
        <strain evidence="1 2">NRRL B-16140</strain>
    </source>
</reference>
<protein>
    <submittedName>
        <fullName evidence="1">Uncharacterized protein</fullName>
    </submittedName>
</protein>
<name>A0A0F0GJT9_LENAE</name>
<evidence type="ECO:0000313" key="2">
    <source>
        <dbReference type="Proteomes" id="UP000033393"/>
    </source>
</evidence>
<accession>A0A0F0GJT9</accession>
<proteinExistence type="predicted"/>
<dbReference type="Proteomes" id="UP000033393">
    <property type="component" value="Unassembled WGS sequence"/>
</dbReference>
<gene>
    <name evidence="1" type="ORF">UK23_38280</name>
</gene>
<dbReference type="AlphaFoldDB" id="A0A0F0GJT9"/>
<evidence type="ECO:0000313" key="1">
    <source>
        <dbReference type="EMBL" id="KJK42187.1"/>
    </source>
</evidence>
<comment type="caution">
    <text evidence="1">The sequence shown here is derived from an EMBL/GenBank/DDBJ whole genome shotgun (WGS) entry which is preliminary data.</text>
</comment>
<dbReference type="RefSeq" id="WP_045316676.1">
    <property type="nucleotide sequence ID" value="NZ_JYJG01000364.1"/>
</dbReference>
<dbReference type="PATRIC" id="fig|68170.10.peg.9938"/>
<organism evidence="1 2">
    <name type="scientific">Lentzea aerocolonigenes</name>
    <name type="common">Lechevalieria aerocolonigenes</name>
    <name type="synonym">Saccharothrix aerocolonigenes</name>
    <dbReference type="NCBI Taxonomy" id="68170"/>
    <lineage>
        <taxon>Bacteria</taxon>
        <taxon>Bacillati</taxon>
        <taxon>Actinomycetota</taxon>
        <taxon>Actinomycetes</taxon>
        <taxon>Pseudonocardiales</taxon>
        <taxon>Pseudonocardiaceae</taxon>
        <taxon>Lentzea</taxon>
    </lineage>
</organism>
<dbReference type="EMBL" id="JYJG01000364">
    <property type="protein sequence ID" value="KJK42187.1"/>
    <property type="molecule type" value="Genomic_DNA"/>
</dbReference>